<dbReference type="EMBL" id="JAFIQS010000005">
    <property type="protein sequence ID" value="KAG5169423.1"/>
    <property type="molecule type" value="Genomic_DNA"/>
</dbReference>
<proteinExistence type="predicted"/>
<feature type="region of interest" description="Disordered" evidence="1">
    <location>
        <begin position="98"/>
        <end position="132"/>
    </location>
</feature>
<feature type="compositionally biased region" description="Pro residues" evidence="1">
    <location>
        <begin position="1275"/>
        <end position="1287"/>
    </location>
</feature>
<name>A0A8H7Y1G9_PSICU</name>
<evidence type="ECO:0000256" key="1">
    <source>
        <dbReference type="SAM" id="MobiDB-lite"/>
    </source>
</evidence>
<comment type="caution">
    <text evidence="3">The sequence shown here is derived from an EMBL/GenBank/DDBJ whole genome shotgun (WGS) entry which is preliminary data.</text>
</comment>
<feature type="region of interest" description="Disordered" evidence="1">
    <location>
        <begin position="49"/>
        <end position="70"/>
    </location>
</feature>
<dbReference type="PANTHER" id="PTHR31912:SF34">
    <property type="entry name" value="NOTOCHORD-RELATED PROTEIN"/>
    <property type="match status" value="1"/>
</dbReference>
<evidence type="ECO:0000313" key="2">
    <source>
        <dbReference type="EMBL" id="KAG5169423.1"/>
    </source>
</evidence>
<protein>
    <submittedName>
        <fullName evidence="3">Uncharacterized protein</fullName>
    </submittedName>
</protein>
<evidence type="ECO:0000313" key="3">
    <source>
        <dbReference type="EMBL" id="KAG5169425.1"/>
    </source>
</evidence>
<dbReference type="EMBL" id="JAFIQS010000005">
    <property type="protein sequence ID" value="KAG5169425.1"/>
    <property type="molecule type" value="Genomic_DNA"/>
</dbReference>
<accession>A0A8H7Y1G9</accession>
<sequence>MSQLDPKVWTQSTADNGDTVYYCKVCCDSRARKAFNCPGHERTSTHLAALSRQRQPTPASSTINEVRGNPTASISNHRIIDDALRALLVSSSSNPRQPMYHFGCPPLQSGTSHATPSSPPLQAPTQSGPVSPLTGFDWNLYEATQGSTDPDQEDEPTPCIRVREGVCQWLLDLLDGVEENDDPVGDILVASEESDSSADDLPARPSVKKRTRTQNLDPRELEEWYPWQDKITCSLDILMHLPRSVFSRKQLDLFLWILRVNEVRNVPSIKTMKTLNSALQKMCGIDTIPYTSTRGTNYSMNNISQILAQEMSNPKVRPYLSFFPEDTGKSIQEARQAAKWLHEIIPERTTPMIRLHNADYYIFEPTMLKDGSCVIPYRWYVKSGHMYACSWVMEKETSENGTVGWVVRKDHIDYLILLTSLACIREDQHPEIVSWTHTDPATGNRWRKLAQGHRTVCLPLWLYCDDTSGNQSKQWNEHNSYLFTLAGLPRDQLAKEYNIHFICTSNVARPLEMLEGVVNQIKSAQETGIWAWDCVYNEVVLAYPAAFAFLGDNPMQNSNQSPLYSPVASENGGESIPHSPATSDHQDDVAVSRKRKPESMESMVKRITAFLETGRLRCKQETIQILQSYLNLASSIGSKTKLKTEKTKTGIKDTYQDFFLEKLLTSYAKKKGPMEKQAALDEAIQNLPDDIISPIWDLDEIDPHQDTPVEILHVVLLGFVKYFWRDLVQNQLNDEGKKLLIQRLNSFDYAGSLTGRDFQAISQVAPHVIYDLVPTNVFDAWVSLSRLVPLIYQPKIDDMDKYLETLAQEVDSFLISTAQWTCAWFNKKKFHVLLHLVEHVRRFGPAIIFATESFESFNAVIRAKSIHSNRQSPSRDIAMAFAEGNRIRHLLSGGLFLQNRHRDIQHTTARDWRSIGPGPNRIIAIDTIIPSYLGLMAATDPLFSSGRCIVDKTPPRPLTQTLTGTLLPNVALGNHSFQTCKQVQLENGENCEPGQYVIVQARQPNGAPRAPFVACVKEIVLQLGSSNGANGYPEGLLLQSVSTNQVNSKLQMPALMPLEDTWSFLPLSNILCTVNAPHDCAQYNCTASGVRYVYQERKATTIKTPVIEHKVNPDHRVLNMGQMRNSIHLQQFRVPARPIPNKLETIHEAVSRTIDTRKAAATSGRATRGREKAAHKLKGQGHSRHRDIGQDRQASIPSVSPLSPLPSAQTAASSLPPPSPVVSQAQPYPYFFWPPAPSNTAYPHYNRQPQQYQGYTMPYPQHWVPNSSSSWVPMPHLPPPTQHPDGR</sequence>
<feature type="region of interest" description="Disordered" evidence="1">
    <location>
        <begin position="1155"/>
        <end position="1220"/>
    </location>
</feature>
<feature type="region of interest" description="Disordered" evidence="1">
    <location>
        <begin position="190"/>
        <end position="212"/>
    </location>
</feature>
<gene>
    <name evidence="2" type="ORF">JR316_005979</name>
    <name evidence="3" type="ORF">JR316_005981</name>
</gene>
<dbReference type="PANTHER" id="PTHR31912">
    <property type="entry name" value="IP13529P"/>
    <property type="match status" value="1"/>
</dbReference>
<feature type="region of interest" description="Disordered" evidence="1">
    <location>
        <begin position="1268"/>
        <end position="1287"/>
    </location>
</feature>
<feature type="compositionally biased region" description="Low complexity" evidence="1">
    <location>
        <begin position="1197"/>
        <end position="1214"/>
    </location>
</feature>
<reference evidence="3" key="1">
    <citation type="submission" date="2021-02" db="EMBL/GenBank/DDBJ databases">
        <title>Psilocybe cubensis genome.</title>
        <authorList>
            <person name="Mckernan K.J."/>
            <person name="Crawford S."/>
            <person name="Trippe A."/>
            <person name="Kane L.T."/>
            <person name="Mclaughlin S."/>
        </authorList>
    </citation>
    <scope>NUCLEOTIDE SEQUENCE [LARGE SCALE GENOMIC DNA]</scope>
    <source>
        <strain evidence="3">MGC-MH-2018</strain>
    </source>
</reference>
<feature type="compositionally biased region" description="Polar residues" evidence="1">
    <location>
        <begin position="52"/>
        <end position="70"/>
    </location>
</feature>
<feature type="region of interest" description="Disordered" evidence="1">
    <location>
        <begin position="560"/>
        <end position="600"/>
    </location>
</feature>
<feature type="compositionally biased region" description="Basic residues" evidence="1">
    <location>
        <begin position="1175"/>
        <end position="1185"/>
    </location>
</feature>
<organism evidence="3">
    <name type="scientific">Psilocybe cubensis</name>
    <name type="common">Psychedelic mushroom</name>
    <name type="synonym">Stropharia cubensis</name>
    <dbReference type="NCBI Taxonomy" id="181762"/>
    <lineage>
        <taxon>Eukaryota</taxon>
        <taxon>Fungi</taxon>
        <taxon>Dikarya</taxon>
        <taxon>Basidiomycota</taxon>
        <taxon>Agaricomycotina</taxon>
        <taxon>Agaricomycetes</taxon>
        <taxon>Agaricomycetidae</taxon>
        <taxon>Agaricales</taxon>
        <taxon>Agaricineae</taxon>
        <taxon>Strophariaceae</taxon>
        <taxon>Psilocybe</taxon>
    </lineage>
</organism>